<reference evidence="2" key="1">
    <citation type="submission" date="2023-10" db="EMBL/GenBank/DDBJ databases">
        <authorList>
            <person name="Chen Y."/>
            <person name="Shah S."/>
            <person name="Dougan E. K."/>
            <person name="Thang M."/>
            <person name="Chan C."/>
        </authorList>
    </citation>
    <scope>NUCLEOTIDE SEQUENCE [LARGE SCALE GENOMIC DNA]</scope>
</reference>
<dbReference type="PANTHER" id="PTHR47936">
    <property type="entry name" value="PPR_LONG DOMAIN-CONTAINING PROTEIN"/>
    <property type="match status" value="1"/>
</dbReference>
<gene>
    <name evidence="2" type="ORF">PCOR1329_LOCUS58240</name>
</gene>
<proteinExistence type="predicted"/>
<dbReference type="Proteomes" id="UP001189429">
    <property type="component" value="Unassembled WGS sequence"/>
</dbReference>
<evidence type="ECO:0000256" key="1">
    <source>
        <dbReference type="ARBA" id="ARBA00022737"/>
    </source>
</evidence>
<dbReference type="InterPro" id="IPR011990">
    <property type="entry name" value="TPR-like_helical_dom_sf"/>
</dbReference>
<keyword evidence="1" id="KW-0677">Repeat</keyword>
<dbReference type="PANTHER" id="PTHR47936:SF1">
    <property type="entry name" value="PENTATRICOPEPTIDE REPEAT-CONTAINING PROTEIN GUN1, CHLOROPLASTIC"/>
    <property type="match status" value="1"/>
</dbReference>
<name>A0ABN9VL66_9DINO</name>
<protein>
    <recommendedName>
        <fullName evidence="4">Pentatricopeptide repeat-containing protein, chloroplastic</fullName>
    </recommendedName>
</protein>
<dbReference type="Gene3D" id="1.25.40.10">
    <property type="entry name" value="Tetratricopeptide repeat domain"/>
    <property type="match status" value="2"/>
</dbReference>
<accession>A0ABN9VL66</accession>
<dbReference type="EMBL" id="CAUYUJ010017216">
    <property type="protein sequence ID" value="CAK0872903.1"/>
    <property type="molecule type" value="Genomic_DNA"/>
</dbReference>
<comment type="caution">
    <text evidence="2">The sequence shown here is derived from an EMBL/GenBank/DDBJ whole genome shotgun (WGS) entry which is preliminary data.</text>
</comment>
<keyword evidence="3" id="KW-1185">Reference proteome</keyword>
<dbReference type="Pfam" id="PF13812">
    <property type="entry name" value="PPR_3"/>
    <property type="match status" value="1"/>
</dbReference>
<sequence length="817" mass="90022">MKRQRHAPSPELHSSVMMACSLGTQWPMALDLFDCLRHRGTPLELSHWTRDVVRDLFSSALHACLIGQQWQRAVYLHTSFCRRGLKPTARMFTHCIGACVTAGQWQIALRLLQGMWSAALAPNGYTYAKVVTALRLGKQVPLAIDFFDSAVLVGAANLPTYAAGLAAHAEMENWEEVLVLLRQMRLKHMHQAGATYRACIDACLRPELWQTALSLLSEMQSVDLDPHVGALPKEVFAFSSSPSGWLQAISLFQELVCRELGRESPDFPAALKACANGGHWQAAVHVLQSMDEALVPLDATTAVDAAAACSQHWRLVVDIVDRAKEHDDSLFGSARLLTLGLQACGEAGRWQGALQMLREAQANPGMELQAVHYHAASYAARGCLTWEQALRLTMETLPLHRRRLEDGILEDQDLPPVASLSITLADDYRRALALCRRGRLWRGALDLLEGIGHDGLQRGDYVLLPFRAQRQGRWDQVLAIMEQLQPRREAAGESTAAERRALARRVSAAAFACLHRGAPEEGLRLLDGLPQDCAEDPKHAARTLAWEVSAARACEEAAAPELAVKLLAKLLRRLFAQPRARLLSCSTAVLAMDVLEQHAALDARAARAFGAAVSAPLLPLLRRWSSEAALQRPSLPGRFAREALEALGVEPGGEGWAAAAAHNERRARFMQHAPAYGNPPEAEVVAWVAFAVAERGAVHESAGCPVGRAHPALLSRMQARLPSATPRARDHAERGALVVLLHRLRDFEAARGGLQLYVGRRPCVSCLVVACRARHLLPGVRLRLSFGDWHESRRWTGIDSSGVGHRHRHRHRHHRRD</sequence>
<evidence type="ECO:0008006" key="4">
    <source>
        <dbReference type="Google" id="ProtNLM"/>
    </source>
</evidence>
<organism evidence="2 3">
    <name type="scientific">Prorocentrum cordatum</name>
    <dbReference type="NCBI Taxonomy" id="2364126"/>
    <lineage>
        <taxon>Eukaryota</taxon>
        <taxon>Sar</taxon>
        <taxon>Alveolata</taxon>
        <taxon>Dinophyceae</taxon>
        <taxon>Prorocentrales</taxon>
        <taxon>Prorocentraceae</taxon>
        <taxon>Prorocentrum</taxon>
    </lineage>
</organism>
<evidence type="ECO:0000313" key="3">
    <source>
        <dbReference type="Proteomes" id="UP001189429"/>
    </source>
</evidence>
<dbReference type="InterPro" id="IPR002885">
    <property type="entry name" value="PPR_rpt"/>
</dbReference>
<evidence type="ECO:0000313" key="2">
    <source>
        <dbReference type="EMBL" id="CAK0872903.1"/>
    </source>
</evidence>